<dbReference type="Proteomes" id="UP001157974">
    <property type="component" value="Unassembled WGS sequence"/>
</dbReference>
<dbReference type="AlphaFoldDB" id="A0AAV8V049"/>
<evidence type="ECO:0000313" key="3">
    <source>
        <dbReference type="Proteomes" id="UP001157974"/>
    </source>
</evidence>
<evidence type="ECO:0000256" key="1">
    <source>
        <dbReference type="SAM" id="MobiDB-lite"/>
    </source>
</evidence>
<reference evidence="2 3" key="1">
    <citation type="journal article" date="2023" name="Nat. Commun.">
        <title>Origin of minicircular mitochondrial genomes in red algae.</title>
        <authorList>
            <person name="Lee Y."/>
            <person name="Cho C.H."/>
            <person name="Lee Y.M."/>
            <person name="Park S.I."/>
            <person name="Yang J.H."/>
            <person name="West J.A."/>
            <person name="Bhattacharya D."/>
            <person name="Yoon H.S."/>
        </authorList>
    </citation>
    <scope>NUCLEOTIDE SEQUENCE [LARGE SCALE GENOMIC DNA]</scope>
    <source>
        <strain evidence="2 3">CCMP1338</strain>
        <tissue evidence="2">Whole cell</tissue>
    </source>
</reference>
<evidence type="ECO:0000313" key="2">
    <source>
        <dbReference type="EMBL" id="KAJ8908129.1"/>
    </source>
</evidence>
<organism evidence="2 3">
    <name type="scientific">Rhodosorus marinus</name>
    <dbReference type="NCBI Taxonomy" id="101924"/>
    <lineage>
        <taxon>Eukaryota</taxon>
        <taxon>Rhodophyta</taxon>
        <taxon>Stylonematophyceae</taxon>
        <taxon>Stylonematales</taxon>
        <taxon>Stylonemataceae</taxon>
        <taxon>Rhodosorus</taxon>
    </lineage>
</organism>
<keyword evidence="3" id="KW-1185">Reference proteome</keyword>
<gene>
    <name evidence="2" type="ORF">NDN08_008224</name>
</gene>
<feature type="region of interest" description="Disordered" evidence="1">
    <location>
        <begin position="116"/>
        <end position="142"/>
    </location>
</feature>
<proteinExistence type="predicted"/>
<name>A0AAV8V049_9RHOD</name>
<comment type="caution">
    <text evidence="2">The sequence shown here is derived from an EMBL/GenBank/DDBJ whole genome shotgun (WGS) entry which is preliminary data.</text>
</comment>
<sequence>MGEGQKIVQELQSLLSGCGDGLDKADGVAVGLKEKEELEEAGEELLAGIEEIGSQDLEIAEFGVGSVGHVVDDEGVEETVAEVEEGDVDFALQDALVELEWGSAVELLSDIERDAGTKRARDESTVAEEDIESPDAKYSRIDDQQEAVTEEFFKSGLEDFL</sequence>
<accession>A0AAV8V049</accession>
<protein>
    <submittedName>
        <fullName evidence="2">Uncharacterized protein</fullName>
    </submittedName>
</protein>
<dbReference type="EMBL" id="JAMWBK010000002">
    <property type="protein sequence ID" value="KAJ8908129.1"/>
    <property type="molecule type" value="Genomic_DNA"/>
</dbReference>